<dbReference type="AlphaFoldDB" id="A0AAV3RC37"/>
<protein>
    <recommendedName>
        <fullName evidence="4">Retrovirus-related Pol polyprotein from transposon TNT 1-94</fullName>
    </recommendedName>
</protein>
<comment type="caution">
    <text evidence="2">The sequence shown here is derived from an EMBL/GenBank/DDBJ whole genome shotgun (WGS) entry which is preliminary data.</text>
</comment>
<accession>A0AAV3RC37</accession>
<name>A0AAV3RC37_LITER</name>
<feature type="compositionally biased region" description="Polar residues" evidence="1">
    <location>
        <begin position="137"/>
        <end position="148"/>
    </location>
</feature>
<evidence type="ECO:0000256" key="1">
    <source>
        <dbReference type="SAM" id="MobiDB-lite"/>
    </source>
</evidence>
<evidence type="ECO:0000313" key="3">
    <source>
        <dbReference type="Proteomes" id="UP001454036"/>
    </source>
</evidence>
<organism evidence="2 3">
    <name type="scientific">Lithospermum erythrorhizon</name>
    <name type="common">Purple gromwell</name>
    <name type="synonym">Lithospermum officinale var. erythrorhizon</name>
    <dbReference type="NCBI Taxonomy" id="34254"/>
    <lineage>
        <taxon>Eukaryota</taxon>
        <taxon>Viridiplantae</taxon>
        <taxon>Streptophyta</taxon>
        <taxon>Embryophyta</taxon>
        <taxon>Tracheophyta</taxon>
        <taxon>Spermatophyta</taxon>
        <taxon>Magnoliopsida</taxon>
        <taxon>eudicotyledons</taxon>
        <taxon>Gunneridae</taxon>
        <taxon>Pentapetalae</taxon>
        <taxon>asterids</taxon>
        <taxon>lamiids</taxon>
        <taxon>Boraginales</taxon>
        <taxon>Boraginaceae</taxon>
        <taxon>Boraginoideae</taxon>
        <taxon>Lithospermeae</taxon>
        <taxon>Lithospermum</taxon>
    </lineage>
</organism>
<evidence type="ECO:0008006" key="4">
    <source>
        <dbReference type="Google" id="ProtNLM"/>
    </source>
</evidence>
<dbReference type="InterPro" id="IPR039537">
    <property type="entry name" value="Retrotran_Ty1/copia-like"/>
</dbReference>
<dbReference type="SUPFAM" id="SSF53098">
    <property type="entry name" value="Ribonuclease H-like"/>
    <property type="match status" value="1"/>
</dbReference>
<dbReference type="Proteomes" id="UP001454036">
    <property type="component" value="Unassembled WGS sequence"/>
</dbReference>
<dbReference type="PANTHER" id="PTHR42648:SF28">
    <property type="entry name" value="TRANSPOSON-ENCODED PROTEIN WITH RIBONUCLEASE H-LIKE AND RETROVIRUS ZINC FINGER-LIKE DOMAINS"/>
    <property type="match status" value="1"/>
</dbReference>
<gene>
    <name evidence="2" type="ORF">LIER_27449</name>
</gene>
<dbReference type="InterPro" id="IPR012337">
    <property type="entry name" value="RNaseH-like_sf"/>
</dbReference>
<proteinExistence type="predicted"/>
<keyword evidence="3" id="KW-1185">Reference proteome</keyword>
<sequence length="236" mass="26992">MNRTIIEKVRCMLSHACLPRSFWGEVMCAAIHVINLSPTAVLKGKVPEEVCSGKERSYKHLRVFGCKKINDINKSKNNKVDDDLIDFDSKDEKNNNDQPTYEINHEHYAQDQADVPLDVFHDNVQGDARDEGLNEDPPNTQGQQADINSSPSVRTSTRVRTASTRYPPRDYILLFEGGEPICYEEAVRSDDKDKWLQTMDEEMQSLYKNLTFKLVNKVPDSTVLKNKLIYKLKNVA</sequence>
<evidence type="ECO:0000313" key="2">
    <source>
        <dbReference type="EMBL" id="GAA0173954.1"/>
    </source>
</evidence>
<dbReference type="EMBL" id="BAABME010008842">
    <property type="protein sequence ID" value="GAA0173954.1"/>
    <property type="molecule type" value="Genomic_DNA"/>
</dbReference>
<dbReference type="PANTHER" id="PTHR42648">
    <property type="entry name" value="TRANSPOSASE, PUTATIVE-RELATED"/>
    <property type="match status" value="1"/>
</dbReference>
<reference evidence="2 3" key="1">
    <citation type="submission" date="2024-01" db="EMBL/GenBank/DDBJ databases">
        <title>The complete chloroplast genome sequence of Lithospermum erythrorhizon: insights into the phylogenetic relationship among Boraginaceae species and the maternal lineages of purple gromwells.</title>
        <authorList>
            <person name="Okada T."/>
            <person name="Watanabe K."/>
        </authorList>
    </citation>
    <scope>NUCLEOTIDE SEQUENCE [LARGE SCALE GENOMIC DNA]</scope>
</reference>
<feature type="region of interest" description="Disordered" evidence="1">
    <location>
        <begin position="127"/>
        <end position="155"/>
    </location>
</feature>